<sequence length="350" mass="40039">MNAFWTAVLEDILANLITTLLIAMGVVGFWLWRFTGREQRVRQWIPPERRVFRVSATEPTHWLVHATSFVSILRPDEKLRLIDWHSQRLHRRPHNGHVVRVEGIDPWRFSTVNFYDFLTTNLTAFPANWPRPTGRGWYSTWVHWRSVFPLIRRIREVIGTPQSGEEALMNSHLANPLAISFLIQDATGRWGVVARSQWVAVSSGQWGATVAGTVTPEDLTQFPEHPIAVCARREAQEELNLIIDTITWDGLVISRQKMQPVALVSARIARRWEDVMPLIAQARDWSFENTALYAIPPESIASVIRQAPLTDAAAYHLSLHIPSHRSILRRIPLNRYRISAGPIKNNPGDS</sequence>
<dbReference type="AlphaFoldDB" id="A0A1W1W6R0"/>
<dbReference type="Proteomes" id="UP000192660">
    <property type="component" value="Unassembled WGS sequence"/>
</dbReference>
<keyword evidence="1" id="KW-0812">Transmembrane</keyword>
<dbReference type="SUPFAM" id="SSF55811">
    <property type="entry name" value="Nudix"/>
    <property type="match status" value="1"/>
</dbReference>
<accession>A0A1W1W6R0</accession>
<evidence type="ECO:0008006" key="4">
    <source>
        <dbReference type="Google" id="ProtNLM"/>
    </source>
</evidence>
<evidence type="ECO:0000313" key="3">
    <source>
        <dbReference type="Proteomes" id="UP000192660"/>
    </source>
</evidence>
<proteinExistence type="predicted"/>
<gene>
    <name evidence="2" type="ORF">SAMN00768000_0195</name>
</gene>
<organism evidence="2 3">
    <name type="scientific">Sulfobacillus thermosulfidooxidans (strain DSM 9293 / VKM B-1269 / AT-1)</name>
    <dbReference type="NCBI Taxonomy" id="929705"/>
    <lineage>
        <taxon>Bacteria</taxon>
        <taxon>Bacillati</taxon>
        <taxon>Bacillota</taxon>
        <taxon>Clostridia</taxon>
        <taxon>Eubacteriales</taxon>
        <taxon>Clostridiales Family XVII. Incertae Sedis</taxon>
        <taxon>Sulfobacillus</taxon>
    </lineage>
</organism>
<protein>
    <recommendedName>
        <fullName evidence="4">Nudix hydrolase domain-containing protein</fullName>
    </recommendedName>
</protein>
<name>A0A1W1W6R0_SULTA</name>
<keyword evidence="1" id="KW-0472">Membrane</keyword>
<dbReference type="Gene3D" id="3.90.79.10">
    <property type="entry name" value="Nucleoside Triphosphate Pyrophosphohydrolase"/>
    <property type="match status" value="1"/>
</dbReference>
<evidence type="ECO:0000256" key="1">
    <source>
        <dbReference type="SAM" id="Phobius"/>
    </source>
</evidence>
<dbReference type="RefSeq" id="WP_084660713.1">
    <property type="nucleotide sequence ID" value="NZ_FWWY01000001.1"/>
</dbReference>
<keyword evidence="3" id="KW-1185">Reference proteome</keyword>
<reference evidence="3" key="1">
    <citation type="submission" date="2017-04" db="EMBL/GenBank/DDBJ databases">
        <authorList>
            <person name="Varghese N."/>
            <person name="Submissions S."/>
        </authorList>
    </citation>
    <scope>NUCLEOTIDE SEQUENCE [LARGE SCALE GENOMIC DNA]</scope>
    <source>
        <strain evidence="3">DSM 9293</strain>
    </source>
</reference>
<feature type="transmembrane region" description="Helical" evidence="1">
    <location>
        <begin position="12"/>
        <end position="32"/>
    </location>
</feature>
<dbReference type="InterPro" id="IPR015797">
    <property type="entry name" value="NUDIX_hydrolase-like_dom_sf"/>
</dbReference>
<evidence type="ECO:0000313" key="2">
    <source>
        <dbReference type="EMBL" id="SMC01977.1"/>
    </source>
</evidence>
<dbReference type="EMBL" id="FWWY01000001">
    <property type="protein sequence ID" value="SMC01977.1"/>
    <property type="molecule type" value="Genomic_DNA"/>
</dbReference>
<keyword evidence="1" id="KW-1133">Transmembrane helix</keyword>